<evidence type="ECO:0000313" key="3">
    <source>
        <dbReference type="Proteomes" id="UP000244767"/>
    </source>
</evidence>
<evidence type="ECO:0000313" key="2">
    <source>
        <dbReference type="EMBL" id="AVR57171.1"/>
    </source>
</evidence>
<organism evidence="2 3">
    <name type="scientific">Microbacterium phage Kieran</name>
    <dbReference type="NCBI Taxonomy" id="2126931"/>
    <lineage>
        <taxon>Viruses</taxon>
        <taxon>Duplodnaviria</taxon>
        <taxon>Heunggongvirae</taxon>
        <taxon>Uroviricota</taxon>
        <taxon>Caudoviricetes</taxon>
        <taxon>Dismasvirus</taxon>
        <taxon>Dismasvirus dismas</taxon>
    </lineage>
</organism>
<protein>
    <submittedName>
        <fullName evidence="2">Uncharacterized protein</fullName>
    </submittedName>
</protein>
<sequence length="113" mass="12007">MALGGPTTRRRTSMTLQEYEIEDPNFGSRTFQWDKDRDGVVGFPKGAKLVKRGDVSVDETADGADPADVVDSQEPDKVLDKSADGQPSQADVDAAKQAEGAEADKAKAAPANK</sequence>
<dbReference type="EMBL" id="MH045568">
    <property type="protein sequence ID" value="AVR57171.1"/>
    <property type="molecule type" value="Genomic_DNA"/>
</dbReference>
<accession>A0A2R4A2G4</accession>
<feature type="compositionally biased region" description="Basic and acidic residues" evidence="1">
    <location>
        <begin position="74"/>
        <end position="83"/>
    </location>
</feature>
<dbReference type="Proteomes" id="UP000244767">
    <property type="component" value="Segment"/>
</dbReference>
<reference evidence="2 3" key="1">
    <citation type="submission" date="2018-03" db="EMBL/GenBank/DDBJ databases">
        <authorList>
            <person name="Betsko A.J."/>
            <person name="Garlena R.A."/>
            <person name="Russell D.A."/>
            <person name="Pope W.H."/>
            <person name="Jacobs-Sera D."/>
            <person name="Hatfull G.F."/>
        </authorList>
    </citation>
    <scope>NUCLEOTIDE SEQUENCE [LARGE SCALE GENOMIC DNA]</scope>
</reference>
<proteinExistence type="predicted"/>
<name>A0A2R4A2G4_9CAUD</name>
<gene>
    <name evidence="2" type="primary">7</name>
    <name evidence="2" type="ORF">PBI_KIERAN_7</name>
</gene>
<feature type="region of interest" description="Disordered" evidence="1">
    <location>
        <begin position="54"/>
        <end position="113"/>
    </location>
</feature>
<evidence type="ECO:0000256" key="1">
    <source>
        <dbReference type="SAM" id="MobiDB-lite"/>
    </source>
</evidence>